<proteinExistence type="predicted"/>
<dbReference type="EMBL" id="JAACJM010000225">
    <property type="protein sequence ID" value="KAF5336695.1"/>
    <property type="molecule type" value="Genomic_DNA"/>
</dbReference>
<dbReference type="InterPro" id="IPR032675">
    <property type="entry name" value="LRR_dom_sf"/>
</dbReference>
<dbReference type="OrthoDB" id="5290889at2759"/>
<protein>
    <recommendedName>
        <fullName evidence="3">F-box domain-containing protein</fullName>
    </recommendedName>
</protein>
<evidence type="ECO:0008006" key="3">
    <source>
        <dbReference type="Google" id="ProtNLM"/>
    </source>
</evidence>
<comment type="caution">
    <text evidence="1">The sequence shown here is derived from an EMBL/GenBank/DDBJ whole genome shotgun (WGS) entry which is preliminary data.</text>
</comment>
<dbReference type="Proteomes" id="UP000559256">
    <property type="component" value="Unassembled WGS sequence"/>
</dbReference>
<evidence type="ECO:0000313" key="2">
    <source>
        <dbReference type="Proteomes" id="UP000559256"/>
    </source>
</evidence>
<dbReference type="AlphaFoldDB" id="A0A8H5C7T5"/>
<gene>
    <name evidence="1" type="ORF">D9758_015688</name>
</gene>
<reference evidence="1 2" key="1">
    <citation type="journal article" date="2020" name="ISME J.">
        <title>Uncovering the hidden diversity of litter-decomposition mechanisms in mushroom-forming fungi.</title>
        <authorList>
            <person name="Floudas D."/>
            <person name="Bentzer J."/>
            <person name="Ahren D."/>
            <person name="Johansson T."/>
            <person name="Persson P."/>
            <person name="Tunlid A."/>
        </authorList>
    </citation>
    <scope>NUCLEOTIDE SEQUENCE [LARGE SCALE GENOMIC DNA]</scope>
    <source>
        <strain evidence="1 2">CBS 291.85</strain>
    </source>
</reference>
<organism evidence="1 2">
    <name type="scientific">Tetrapyrgos nigripes</name>
    <dbReference type="NCBI Taxonomy" id="182062"/>
    <lineage>
        <taxon>Eukaryota</taxon>
        <taxon>Fungi</taxon>
        <taxon>Dikarya</taxon>
        <taxon>Basidiomycota</taxon>
        <taxon>Agaricomycotina</taxon>
        <taxon>Agaricomycetes</taxon>
        <taxon>Agaricomycetidae</taxon>
        <taxon>Agaricales</taxon>
        <taxon>Marasmiineae</taxon>
        <taxon>Marasmiaceae</taxon>
        <taxon>Tetrapyrgos</taxon>
    </lineage>
</organism>
<dbReference type="SUPFAM" id="SSF52047">
    <property type="entry name" value="RNI-like"/>
    <property type="match status" value="1"/>
</dbReference>
<accession>A0A8H5C7T5</accession>
<name>A0A8H5C7T5_9AGAR</name>
<sequence>MSAFLELPIEILHAIVLELGDGSNIKPLRSTCKGLGAVVEPILFSEIVLKTDSSGLVRWSIPFCEALCKSEGAFGKALAAYVRTLRVEYPDPSHKDDASQEILDTWRDIFPTALSKLVNLKSFSWEISWQAWMDDQVFEVISKLPSLSEFDLTGEHPGYPGALRLDCLHNLCTLLLDARRFPNNGFEENILGPLTTAITNSPDLQTLKVLAPYSRSKPYSFIDLFKSVLDTKRTPALKIKNLTVQNLTMEVPAVIMPHLQCLSSLEVRAGCTDIGNFWNVLRTGNVSLESLIVLCHPDRTLLDYISNFYSTLQDLQLGGSAANKVTFQESDELADLFFGSVLPIFAESLRALNIEPSYEGRWCIGLHNLETLSRCTNLERLSVRLNGDEIVDVVKLLLRLIVLLSKGGASRSVRLSANLKMLFGKDQRALATYARTLRVKQPTYQDDANQEILDAWLDIFPIALSKLVNLKSFSWEMSWKTWLDDQVFEVISKLPSLSEFILAGERFQFPDDGFEENIFRSLATAITNSPDLQNLQILAAYSRSRPCSFIDLFKSVLDTKRTPALKIKNLTVENLTMEVPAVIMPHLQCLSRLEVWTRYTDVGNFWTALGTANVSLESLIVDCEQDRTFFDYISHFHSKLQVLQLSGSPSELTRTVQESDELADLFFGSVLPRFAESLRKLKIEPFYDGRWCIGPHNLETLSSCTSLESLSVRLNGNEIDDVVGDVMDRAHSLPRLKFLYLGPTRARPNGGMVYRNLMRRKTLREAIENLQPIEAHVGTGLCISPFSYTVCRTQDGSLRFERKAEKQR</sequence>
<dbReference type="Gene3D" id="3.80.10.10">
    <property type="entry name" value="Ribonuclease Inhibitor"/>
    <property type="match status" value="1"/>
</dbReference>
<keyword evidence="2" id="KW-1185">Reference proteome</keyword>
<evidence type="ECO:0000313" key="1">
    <source>
        <dbReference type="EMBL" id="KAF5336695.1"/>
    </source>
</evidence>